<evidence type="ECO:0000313" key="3">
    <source>
        <dbReference type="Proteomes" id="UP000275408"/>
    </source>
</evidence>
<dbReference type="InterPro" id="IPR036866">
    <property type="entry name" value="RibonucZ/Hydroxyglut_hydro"/>
</dbReference>
<sequence>MAEEPFSIQKVQGYDNVYLFRERFFDSPNQANIWLVKGTKKDLVIDTGIGLWNLPDFLKQQSLIGDKPVEAVATHVHFDHSGGLYQFENFAIHSREAEAIRHGNNYETVSIFTTTAEISVPPHEGWNIQDYHVKSAQPFEVLEEGYEFDLGDRKLRVLHFPGHSRGSIGLVDEQAKILFSGDTMYDGYLIDWLPYSDITAYVQTCRRLQELSNQVDTVFPGHFYSFDGKRLHSLATDYISRAGTCHKVSSALMKGVASMVLKAKHSGNIPAKFCYHACCCCCFLV</sequence>
<dbReference type="PANTHER" id="PTHR42951:SF4">
    <property type="entry name" value="ACYL-COENZYME A THIOESTERASE MBLAC2"/>
    <property type="match status" value="1"/>
</dbReference>
<name>A0A3M6UKA5_POCDA</name>
<organism evidence="2 3">
    <name type="scientific">Pocillopora damicornis</name>
    <name type="common">Cauliflower coral</name>
    <name type="synonym">Millepora damicornis</name>
    <dbReference type="NCBI Taxonomy" id="46731"/>
    <lineage>
        <taxon>Eukaryota</taxon>
        <taxon>Metazoa</taxon>
        <taxon>Cnidaria</taxon>
        <taxon>Anthozoa</taxon>
        <taxon>Hexacorallia</taxon>
        <taxon>Scleractinia</taxon>
        <taxon>Astrocoeniina</taxon>
        <taxon>Pocilloporidae</taxon>
        <taxon>Pocillopora</taxon>
    </lineage>
</organism>
<evidence type="ECO:0000259" key="1">
    <source>
        <dbReference type="SMART" id="SM00849"/>
    </source>
</evidence>
<dbReference type="OrthoDB" id="17458at2759"/>
<dbReference type="SMART" id="SM00849">
    <property type="entry name" value="Lactamase_B"/>
    <property type="match status" value="1"/>
</dbReference>
<protein>
    <recommendedName>
        <fullName evidence="1">Metallo-beta-lactamase domain-containing protein</fullName>
    </recommendedName>
</protein>
<reference evidence="2 3" key="1">
    <citation type="journal article" date="2018" name="Sci. Rep.">
        <title>Comparative analysis of the Pocillopora damicornis genome highlights role of immune system in coral evolution.</title>
        <authorList>
            <person name="Cunning R."/>
            <person name="Bay R.A."/>
            <person name="Gillette P."/>
            <person name="Baker A.C."/>
            <person name="Traylor-Knowles N."/>
        </authorList>
    </citation>
    <scope>NUCLEOTIDE SEQUENCE [LARGE SCALE GENOMIC DNA]</scope>
    <source>
        <strain evidence="2">RSMAS</strain>
        <tissue evidence="2">Whole animal</tissue>
    </source>
</reference>
<dbReference type="SUPFAM" id="SSF56281">
    <property type="entry name" value="Metallo-hydrolase/oxidoreductase"/>
    <property type="match status" value="1"/>
</dbReference>
<dbReference type="AlphaFoldDB" id="A0A3M6UKA5"/>
<dbReference type="Pfam" id="PF00753">
    <property type="entry name" value="Lactamase_B"/>
    <property type="match status" value="1"/>
</dbReference>
<comment type="caution">
    <text evidence="2">The sequence shown here is derived from an EMBL/GenBank/DDBJ whole genome shotgun (WGS) entry which is preliminary data.</text>
</comment>
<dbReference type="OMA" id="VASHTHF"/>
<dbReference type="InterPro" id="IPR050855">
    <property type="entry name" value="NDM-1-like"/>
</dbReference>
<dbReference type="Proteomes" id="UP000275408">
    <property type="component" value="Unassembled WGS sequence"/>
</dbReference>
<dbReference type="EMBL" id="RCHS01001351">
    <property type="protein sequence ID" value="RMX53999.1"/>
    <property type="molecule type" value="Genomic_DNA"/>
</dbReference>
<proteinExistence type="predicted"/>
<gene>
    <name evidence="2" type="ORF">pdam_00014887</name>
</gene>
<accession>A0A3M6UKA5</accession>
<dbReference type="InterPro" id="IPR001279">
    <property type="entry name" value="Metallo-B-lactamas"/>
</dbReference>
<dbReference type="CDD" id="cd07712">
    <property type="entry name" value="MBLAC2-like_MBL-fold"/>
    <property type="match status" value="1"/>
</dbReference>
<evidence type="ECO:0000313" key="2">
    <source>
        <dbReference type="EMBL" id="RMX53999.1"/>
    </source>
</evidence>
<dbReference type="STRING" id="46731.A0A3M6UKA5"/>
<dbReference type="PANTHER" id="PTHR42951">
    <property type="entry name" value="METALLO-BETA-LACTAMASE DOMAIN-CONTAINING"/>
    <property type="match status" value="1"/>
</dbReference>
<keyword evidence="3" id="KW-1185">Reference proteome</keyword>
<dbReference type="Gene3D" id="3.60.15.10">
    <property type="entry name" value="Ribonuclease Z/Hydroxyacylglutathione hydrolase-like"/>
    <property type="match status" value="1"/>
</dbReference>
<feature type="domain" description="Metallo-beta-lactamase" evidence="1">
    <location>
        <begin position="30"/>
        <end position="222"/>
    </location>
</feature>